<reference evidence="3" key="1">
    <citation type="submission" date="2019-08" db="EMBL/GenBank/DDBJ databases">
        <title>Limnoglobus roseus gen. nov., sp. nov., a novel freshwater planctomycete with a giant genome from the family Gemmataceae.</title>
        <authorList>
            <person name="Kulichevskaya I.S."/>
            <person name="Naumoff D.G."/>
            <person name="Miroshnikov K."/>
            <person name="Ivanova A."/>
            <person name="Philippov D.A."/>
            <person name="Hakobyan A."/>
            <person name="Rijpstra I.C."/>
            <person name="Sinninghe Damste J.S."/>
            <person name="Liesack W."/>
            <person name="Dedysh S.N."/>
        </authorList>
    </citation>
    <scope>NUCLEOTIDE SEQUENCE [LARGE SCALE GENOMIC DNA]</scope>
    <source>
        <strain evidence="3">PX52</strain>
    </source>
</reference>
<evidence type="ECO:0000313" key="2">
    <source>
        <dbReference type="EMBL" id="QEL18798.1"/>
    </source>
</evidence>
<dbReference type="SUPFAM" id="SSF54523">
    <property type="entry name" value="Pili subunits"/>
    <property type="match status" value="1"/>
</dbReference>
<keyword evidence="3" id="KW-1185">Reference proteome</keyword>
<keyword evidence="1" id="KW-1133">Transmembrane helix</keyword>
<dbReference type="Gene3D" id="3.30.700.10">
    <property type="entry name" value="Glycoprotein, Type 4 Pilin"/>
    <property type="match status" value="1"/>
</dbReference>
<feature type="transmembrane region" description="Helical" evidence="1">
    <location>
        <begin position="12"/>
        <end position="33"/>
    </location>
</feature>
<dbReference type="EMBL" id="CP042425">
    <property type="protein sequence ID" value="QEL18798.1"/>
    <property type="molecule type" value="Genomic_DNA"/>
</dbReference>
<evidence type="ECO:0000313" key="3">
    <source>
        <dbReference type="Proteomes" id="UP000324974"/>
    </source>
</evidence>
<dbReference type="NCBIfam" id="TIGR02532">
    <property type="entry name" value="IV_pilin_GFxxxE"/>
    <property type="match status" value="1"/>
</dbReference>
<sequence>MIRPTARPGFTLIEILVVIAMLVILGAVLVPSMSGLGRDTKTKAAADLVQSCIADGRGKAIETGLNYRFAISSDGNRVRVAPEVLDTQGQVPDSAGGVPSVREDNLPTGVTIVTIDEDPPSPDANGWIVLATILNDGTCREDLVELKISEASVQPLGVRIRGLTGTTVLFNLTAGGKSP</sequence>
<dbReference type="AlphaFoldDB" id="A0A5C1APK3"/>
<evidence type="ECO:0000256" key="1">
    <source>
        <dbReference type="SAM" id="Phobius"/>
    </source>
</evidence>
<keyword evidence="1" id="KW-0812">Transmembrane</keyword>
<organism evidence="2 3">
    <name type="scientific">Limnoglobus roseus</name>
    <dbReference type="NCBI Taxonomy" id="2598579"/>
    <lineage>
        <taxon>Bacteria</taxon>
        <taxon>Pseudomonadati</taxon>
        <taxon>Planctomycetota</taxon>
        <taxon>Planctomycetia</taxon>
        <taxon>Gemmatales</taxon>
        <taxon>Gemmataceae</taxon>
        <taxon>Limnoglobus</taxon>
    </lineage>
</organism>
<name>A0A5C1APK3_9BACT</name>
<dbReference type="InterPro" id="IPR045584">
    <property type="entry name" value="Pilin-like"/>
</dbReference>
<gene>
    <name evidence="2" type="ORF">PX52LOC_05838</name>
</gene>
<accession>A0A5C1APK3</accession>
<dbReference type="RefSeq" id="WP_149113256.1">
    <property type="nucleotide sequence ID" value="NZ_CP042425.1"/>
</dbReference>
<dbReference type="OrthoDB" id="285593at2"/>
<evidence type="ECO:0008006" key="4">
    <source>
        <dbReference type="Google" id="ProtNLM"/>
    </source>
</evidence>
<dbReference type="InterPro" id="IPR012902">
    <property type="entry name" value="N_methyl_site"/>
</dbReference>
<protein>
    <recommendedName>
        <fullName evidence="4">Prepilin-type cleavage/methylation domain-containing protein</fullName>
    </recommendedName>
</protein>
<keyword evidence="1" id="KW-0472">Membrane</keyword>
<proteinExistence type="predicted"/>
<dbReference type="Proteomes" id="UP000324974">
    <property type="component" value="Chromosome"/>
</dbReference>
<dbReference type="KEGG" id="lrs:PX52LOC_05838"/>